<accession>A0ABS3YZD9</accession>
<dbReference type="PANTHER" id="PTHR32305:SF15">
    <property type="entry name" value="PROTEIN RHSA-RELATED"/>
    <property type="match status" value="1"/>
</dbReference>
<organism evidence="3 4">
    <name type="scientific">Niastella soli</name>
    <dbReference type="NCBI Taxonomy" id="2821487"/>
    <lineage>
        <taxon>Bacteria</taxon>
        <taxon>Pseudomonadati</taxon>
        <taxon>Bacteroidota</taxon>
        <taxon>Chitinophagia</taxon>
        <taxon>Chitinophagales</taxon>
        <taxon>Chitinophagaceae</taxon>
        <taxon>Niastella</taxon>
    </lineage>
</organism>
<proteinExistence type="predicted"/>
<reference evidence="3 4" key="1">
    <citation type="submission" date="2021-03" db="EMBL/GenBank/DDBJ databases">
        <title>Assistant Professor.</title>
        <authorList>
            <person name="Huq M.A."/>
        </authorList>
    </citation>
    <scope>NUCLEOTIDE SEQUENCE [LARGE SCALE GENOMIC DNA]</scope>
    <source>
        <strain evidence="3 4">MAH-29</strain>
    </source>
</reference>
<keyword evidence="4" id="KW-1185">Reference proteome</keyword>
<evidence type="ECO:0000313" key="3">
    <source>
        <dbReference type="EMBL" id="MBO9203113.1"/>
    </source>
</evidence>
<gene>
    <name evidence="3" type="ORF">J7I42_22675</name>
</gene>
<dbReference type="PANTHER" id="PTHR32305">
    <property type="match status" value="1"/>
</dbReference>
<name>A0ABS3YZD9_9BACT</name>
<feature type="signal peptide" evidence="1">
    <location>
        <begin position="1"/>
        <end position="19"/>
    </location>
</feature>
<keyword evidence="1" id="KW-0732">Signal</keyword>
<dbReference type="Gene3D" id="2.180.10.10">
    <property type="entry name" value="RHS repeat-associated core"/>
    <property type="match status" value="1"/>
</dbReference>
<dbReference type="Pfam" id="PF15633">
    <property type="entry name" value="Tox-ART-HYD1"/>
    <property type="match status" value="1"/>
</dbReference>
<dbReference type="RefSeq" id="WP_209141166.1">
    <property type="nucleotide sequence ID" value="NZ_JAGHKO010000005.1"/>
</dbReference>
<sequence length="785" mass="87762">MKRLLLLVTFSILCLFSFAQTNVQQDNRINPILKSALGARSGYYIYGRTNASGFINIAVLNQSSHTLCWFTCHGRLFDSTKLTNQEFDQVTSKLSDPFILYQNICDKYLADIAAAKDIYRVYGDMQLFDKLNGNYRALFAMETVQVAKTRLQKLIAIENVRKKILTQLAYLNCASPLGLHDDPLYKISKAQAGSMIQMIDSTVYYNIDPTSAVAKISLYKKAAGQLYIQNRSSEIIDSVAIQPEKYDLLQKEKTDVFLLYRGWLELQWQGTLSAIRRQSAGLYNQANIQDEKEVKELYNQLNIIGAKINQLYSPEAKSIEQAVYDTYKNETSEINYIPLLGIGYSLIQTRGQKVYELTNHLGNVLVTVTDKKIGVSSPSNSSLIDHYEPDIVSAQDYYPFGMLQPGRSYLSPSGDKYRYGFNGKENDNEVKGEGNQQDYGMRVYDPRLGRFLSVDPLQKTFPGLTPYQFASNGPVTNIDLDGLERYYYLYEWRSKTGLSLVKKYVQNNEPTFANEIYDMGLNVNSRWEMAMSERVKEYDGAPIRSLSKGIFVRYYDDNNNVIGDKEYIWHIQLQKADHQKNIQDLQNPSGDGYFDGRAVGMAVNDGWNESLTASVQADVSFSNLTNYAAGSPSVGGTATTTTGRQAAAINNGNSQASSVNNNANSTAGQKTILYHYTTAEGQKGILSSKTLNASLKAVNPSDARYGDGQYLSDIAPTTMTTAQLSKAFLNIPFQGKRFTHYVAIDVTGLNVQKGRDGVYVIPNSNSLNLQNRIVGSGQVQTPVKK</sequence>
<protein>
    <recommendedName>
        <fullName evidence="2">Tox-ART-HYD1 domain-containing protein</fullName>
    </recommendedName>
</protein>
<dbReference type="InterPro" id="IPR050708">
    <property type="entry name" value="T6SS_VgrG/RHS"/>
</dbReference>
<dbReference type="InterPro" id="IPR022385">
    <property type="entry name" value="Rhs_assc_core"/>
</dbReference>
<evidence type="ECO:0000256" key="1">
    <source>
        <dbReference type="SAM" id="SignalP"/>
    </source>
</evidence>
<feature type="chain" id="PRO_5045245480" description="Tox-ART-HYD1 domain-containing protein" evidence="1">
    <location>
        <begin position="20"/>
        <end position="785"/>
    </location>
</feature>
<dbReference type="NCBIfam" id="TIGR03696">
    <property type="entry name" value="Rhs_assc_core"/>
    <property type="match status" value="1"/>
</dbReference>
<dbReference type="Proteomes" id="UP000677244">
    <property type="component" value="Unassembled WGS sequence"/>
</dbReference>
<evidence type="ECO:0000313" key="4">
    <source>
        <dbReference type="Proteomes" id="UP000677244"/>
    </source>
</evidence>
<comment type="caution">
    <text evidence="3">The sequence shown here is derived from an EMBL/GenBank/DDBJ whole genome shotgun (WGS) entry which is preliminary data.</text>
</comment>
<evidence type="ECO:0000259" key="2">
    <source>
        <dbReference type="Pfam" id="PF15633"/>
    </source>
</evidence>
<dbReference type="EMBL" id="JAGHKO010000005">
    <property type="protein sequence ID" value="MBO9203113.1"/>
    <property type="molecule type" value="Genomic_DNA"/>
</dbReference>
<dbReference type="InterPro" id="IPR028920">
    <property type="entry name" value="Tox-ART-HYD1_dom"/>
</dbReference>
<feature type="domain" description="Tox-ART-HYD1" evidence="2">
    <location>
        <begin position="673"/>
        <end position="773"/>
    </location>
</feature>